<protein>
    <submittedName>
        <fullName evidence="2">Uncharacterized protein</fullName>
    </submittedName>
</protein>
<organism evidence="2 3">
    <name type="scientific">Homarus americanus</name>
    <name type="common">American lobster</name>
    <dbReference type="NCBI Taxonomy" id="6706"/>
    <lineage>
        <taxon>Eukaryota</taxon>
        <taxon>Metazoa</taxon>
        <taxon>Ecdysozoa</taxon>
        <taxon>Arthropoda</taxon>
        <taxon>Crustacea</taxon>
        <taxon>Multicrustacea</taxon>
        <taxon>Malacostraca</taxon>
        <taxon>Eumalacostraca</taxon>
        <taxon>Eucarida</taxon>
        <taxon>Decapoda</taxon>
        <taxon>Pleocyemata</taxon>
        <taxon>Astacidea</taxon>
        <taxon>Nephropoidea</taxon>
        <taxon>Nephropidae</taxon>
        <taxon>Homarus</taxon>
    </lineage>
</organism>
<dbReference type="AlphaFoldDB" id="A0A8J5N766"/>
<reference evidence="2" key="1">
    <citation type="journal article" date="2021" name="Sci. Adv.">
        <title>The American lobster genome reveals insights on longevity, neural, and immune adaptations.</title>
        <authorList>
            <person name="Polinski J.M."/>
            <person name="Zimin A.V."/>
            <person name="Clark K.F."/>
            <person name="Kohn A.B."/>
            <person name="Sadowski N."/>
            <person name="Timp W."/>
            <person name="Ptitsyn A."/>
            <person name="Khanna P."/>
            <person name="Romanova D.Y."/>
            <person name="Williams P."/>
            <person name="Greenwood S.J."/>
            <person name="Moroz L.L."/>
            <person name="Walt D.R."/>
            <person name="Bodnar A.G."/>
        </authorList>
    </citation>
    <scope>NUCLEOTIDE SEQUENCE</scope>
    <source>
        <strain evidence="2">GMGI-L3</strain>
    </source>
</reference>
<name>A0A8J5N766_HOMAM</name>
<proteinExistence type="predicted"/>
<gene>
    <name evidence="2" type="ORF">Hamer_G003278</name>
</gene>
<dbReference type="Proteomes" id="UP000747542">
    <property type="component" value="Unassembled WGS sequence"/>
</dbReference>
<feature type="region of interest" description="Disordered" evidence="1">
    <location>
        <begin position="153"/>
        <end position="177"/>
    </location>
</feature>
<accession>A0A8J5N766</accession>
<comment type="caution">
    <text evidence="2">The sequence shown here is derived from an EMBL/GenBank/DDBJ whole genome shotgun (WGS) entry which is preliminary data.</text>
</comment>
<evidence type="ECO:0000256" key="1">
    <source>
        <dbReference type="SAM" id="MobiDB-lite"/>
    </source>
</evidence>
<feature type="compositionally biased region" description="Polar residues" evidence="1">
    <location>
        <begin position="157"/>
        <end position="174"/>
    </location>
</feature>
<keyword evidence="3" id="KW-1185">Reference proteome</keyword>
<dbReference type="EMBL" id="JAHLQT010007678">
    <property type="protein sequence ID" value="KAG7174339.1"/>
    <property type="molecule type" value="Genomic_DNA"/>
</dbReference>
<sequence>MPDVEARLEPQMRCSSREEILNMEHEQKPLLSTDEHSAASNVCIEKHSSLDPDNLQHLVCKPVNGVKLQSKMASISESLILPSVTAVEVCKVLSEESKSETIEPQPCSEGGARVAPAVPCPHPTFFLPSEEDTSDDDMDNGDAGVVVLPEAGLAPGSGNSVPTSTPPHSSQMPPSVSRAGVRLQGSRHVFTIVPVDSSELHTEHDNGNVPEAEVLLSAAPTTTQCITTALSSCPYPPPTVSTRAGVPYSHYNTVKGPAIGRRPLYNPYQTMTGPGISTGLYNPYLNMSGVTMGSPPYNPYQTVTGASMGAPFYHPYHTITGLAPSRDCLHRVPTFSKREYGIGGSSMFVANPEFRAGDIPPSLASVVLPKTPMPSPQSSASALNKVVGVRPTTIHRVRTMPSSVLFPNTLPLRQGSNQQSGGQPSFPLEQMTLQSINQLTVRSTGGLSVDVGSTDGRNVTVHGAVVSPEQLPFLPPLRYCTIAR</sequence>
<evidence type="ECO:0000313" key="3">
    <source>
        <dbReference type="Proteomes" id="UP000747542"/>
    </source>
</evidence>
<evidence type="ECO:0000313" key="2">
    <source>
        <dbReference type="EMBL" id="KAG7174339.1"/>
    </source>
</evidence>